<dbReference type="InterPro" id="IPR016195">
    <property type="entry name" value="Pol/histidinol_Pase-like"/>
</dbReference>
<dbReference type="InterPro" id="IPR052018">
    <property type="entry name" value="PHP_domain"/>
</dbReference>
<name>A0A9D1P8A4_9FIRM</name>
<reference evidence="2" key="1">
    <citation type="submission" date="2020-10" db="EMBL/GenBank/DDBJ databases">
        <authorList>
            <person name="Gilroy R."/>
        </authorList>
    </citation>
    <scope>NUCLEOTIDE SEQUENCE</scope>
    <source>
        <strain evidence="2">CHK183-6373</strain>
    </source>
</reference>
<dbReference type="SMART" id="SM00481">
    <property type="entry name" value="POLIIIAc"/>
    <property type="match status" value="1"/>
</dbReference>
<dbReference type="AlphaFoldDB" id="A0A9D1P8A4"/>
<dbReference type="NCBIfam" id="NF038032">
    <property type="entry name" value="CehA_McbA_metalo"/>
    <property type="match status" value="1"/>
</dbReference>
<dbReference type="GO" id="GO:0004534">
    <property type="term" value="F:5'-3' RNA exonuclease activity"/>
    <property type="evidence" value="ECO:0007669"/>
    <property type="project" value="TreeGrafter"/>
</dbReference>
<gene>
    <name evidence="2" type="ORF">IAA64_09110</name>
</gene>
<protein>
    <submittedName>
        <fullName evidence="2">CehA/McbA family metallohydrolase</fullName>
    </submittedName>
</protein>
<dbReference type="InterPro" id="IPR003141">
    <property type="entry name" value="Pol/His_phosphatase_N"/>
</dbReference>
<evidence type="ECO:0000313" key="3">
    <source>
        <dbReference type="Proteomes" id="UP000886884"/>
    </source>
</evidence>
<dbReference type="EMBL" id="DVOT01000161">
    <property type="protein sequence ID" value="HIV28117.1"/>
    <property type="molecule type" value="Genomic_DNA"/>
</dbReference>
<sequence>MILLDSAKPFYKANFHLHTTNSDGRRSPEEAIALYREQGYDVLAITDHWKVTRESYLDEGMLVLSGVEFDFNLPGQVIHMLGLGVQPDILEKVSRASGPQRAADEIARQGGVAVLAHPAWSLNPPSTMCALSGVTCAEVYNTVSGTPWNGDRADSTSLLDVTAAQGKLYRFLATDDAHFYNGDQCRSFTMLQAESLTQEGVLAALKSGAFYASRGPEIYRYTFDGEIFTIDCSPASRIVFSSDLNWVNGRCVAGENLTHAEYVVQTNRYERFVRCQIWDANGLCAWTSPVAVGPNCH</sequence>
<dbReference type="PANTHER" id="PTHR42924">
    <property type="entry name" value="EXONUCLEASE"/>
    <property type="match status" value="1"/>
</dbReference>
<dbReference type="Proteomes" id="UP000886884">
    <property type="component" value="Unassembled WGS sequence"/>
</dbReference>
<feature type="domain" description="Polymerase/histidinol phosphatase N-terminal" evidence="1">
    <location>
        <begin position="13"/>
        <end position="73"/>
    </location>
</feature>
<dbReference type="SUPFAM" id="SSF89550">
    <property type="entry name" value="PHP domain-like"/>
    <property type="match status" value="1"/>
</dbReference>
<dbReference type="Gene3D" id="3.20.20.140">
    <property type="entry name" value="Metal-dependent hydrolases"/>
    <property type="match status" value="1"/>
</dbReference>
<dbReference type="PANTHER" id="PTHR42924:SF3">
    <property type="entry name" value="POLYMERASE_HISTIDINOL PHOSPHATASE N-TERMINAL DOMAIN-CONTAINING PROTEIN"/>
    <property type="match status" value="1"/>
</dbReference>
<evidence type="ECO:0000313" key="2">
    <source>
        <dbReference type="EMBL" id="HIV28117.1"/>
    </source>
</evidence>
<dbReference type="GO" id="GO:0035312">
    <property type="term" value="F:5'-3' DNA exonuclease activity"/>
    <property type="evidence" value="ECO:0007669"/>
    <property type="project" value="TreeGrafter"/>
</dbReference>
<reference evidence="2" key="2">
    <citation type="journal article" date="2021" name="PeerJ">
        <title>Extensive microbial diversity within the chicken gut microbiome revealed by metagenomics and culture.</title>
        <authorList>
            <person name="Gilroy R."/>
            <person name="Ravi A."/>
            <person name="Getino M."/>
            <person name="Pursley I."/>
            <person name="Horton D.L."/>
            <person name="Alikhan N.F."/>
            <person name="Baker D."/>
            <person name="Gharbi K."/>
            <person name="Hall N."/>
            <person name="Watson M."/>
            <person name="Adriaenssens E.M."/>
            <person name="Foster-Nyarko E."/>
            <person name="Jarju S."/>
            <person name="Secka A."/>
            <person name="Antonio M."/>
            <person name="Oren A."/>
            <person name="Chaudhuri R.R."/>
            <person name="La Ragione R."/>
            <person name="Hildebrand F."/>
            <person name="Pallen M.J."/>
        </authorList>
    </citation>
    <scope>NUCLEOTIDE SEQUENCE</scope>
    <source>
        <strain evidence="2">CHK183-6373</strain>
    </source>
</reference>
<proteinExistence type="predicted"/>
<comment type="caution">
    <text evidence="2">The sequence shown here is derived from an EMBL/GenBank/DDBJ whole genome shotgun (WGS) entry which is preliminary data.</text>
</comment>
<evidence type="ECO:0000259" key="1">
    <source>
        <dbReference type="SMART" id="SM00481"/>
    </source>
</evidence>
<accession>A0A9D1P8A4</accession>
<organism evidence="2 3">
    <name type="scientific">Candidatus Ornithocaccomicrobium faecavium</name>
    <dbReference type="NCBI Taxonomy" id="2840890"/>
    <lineage>
        <taxon>Bacteria</taxon>
        <taxon>Bacillati</taxon>
        <taxon>Bacillota</taxon>
        <taxon>Clostridia</taxon>
        <taxon>Candidatus Ornithocaccomicrobium</taxon>
    </lineage>
</organism>